<dbReference type="PROSITE" id="PS50109">
    <property type="entry name" value="HIS_KIN"/>
    <property type="match status" value="1"/>
</dbReference>
<dbReference type="PANTHER" id="PTHR42878:SF12">
    <property type="entry name" value="SENSOR HISTIDINE KINASE YCBM"/>
    <property type="match status" value="1"/>
</dbReference>
<evidence type="ECO:0000256" key="2">
    <source>
        <dbReference type="ARBA" id="ARBA00012438"/>
    </source>
</evidence>
<comment type="catalytic activity">
    <reaction evidence="1">
        <text>ATP + protein L-histidine = ADP + protein N-phospho-L-histidine.</text>
        <dbReference type="EC" id="2.7.13.3"/>
    </reaction>
</comment>
<dbReference type="Proteomes" id="UP001595683">
    <property type="component" value="Unassembled WGS sequence"/>
</dbReference>
<dbReference type="EC" id="2.7.13.3" evidence="2"/>
<dbReference type="SMART" id="SM01080">
    <property type="entry name" value="CHASE2"/>
    <property type="match status" value="1"/>
</dbReference>
<keyword evidence="5" id="KW-1133">Transmembrane helix</keyword>
<keyword evidence="4" id="KW-0418">Kinase</keyword>
<evidence type="ECO:0000313" key="7">
    <source>
        <dbReference type="EMBL" id="MFC3671282.1"/>
    </source>
</evidence>
<dbReference type="Pfam" id="PF02518">
    <property type="entry name" value="HATPase_c"/>
    <property type="match status" value="1"/>
</dbReference>
<dbReference type="InterPro" id="IPR007890">
    <property type="entry name" value="CHASE2"/>
</dbReference>
<dbReference type="InterPro" id="IPR050351">
    <property type="entry name" value="BphY/WalK/GraS-like"/>
</dbReference>
<reference evidence="8" key="1">
    <citation type="journal article" date="2019" name="Int. J. Syst. Evol. Microbiol.">
        <title>The Global Catalogue of Microorganisms (GCM) 10K type strain sequencing project: providing services to taxonomists for standard genome sequencing and annotation.</title>
        <authorList>
            <consortium name="The Broad Institute Genomics Platform"/>
            <consortium name="The Broad Institute Genome Sequencing Center for Infectious Disease"/>
            <person name="Wu L."/>
            <person name="Ma J."/>
        </authorList>
    </citation>
    <scope>NUCLEOTIDE SEQUENCE [LARGE SCALE GENOMIC DNA]</scope>
    <source>
        <strain evidence="8">KCTC 42224</strain>
    </source>
</reference>
<evidence type="ECO:0000259" key="6">
    <source>
        <dbReference type="PROSITE" id="PS50109"/>
    </source>
</evidence>
<feature type="transmembrane region" description="Helical" evidence="5">
    <location>
        <begin position="285"/>
        <end position="306"/>
    </location>
</feature>
<name>A0ABV7V2B8_9SPHN</name>
<dbReference type="RefSeq" id="WP_229815020.1">
    <property type="nucleotide sequence ID" value="NZ_BMZP01000001.1"/>
</dbReference>
<keyword evidence="8" id="KW-1185">Reference proteome</keyword>
<dbReference type="EMBL" id="JBHRYE010000011">
    <property type="protein sequence ID" value="MFC3671282.1"/>
    <property type="molecule type" value="Genomic_DNA"/>
</dbReference>
<comment type="caution">
    <text evidence="7">The sequence shown here is derived from an EMBL/GenBank/DDBJ whole genome shotgun (WGS) entry which is preliminary data.</text>
</comment>
<dbReference type="Gene3D" id="3.30.450.20">
    <property type="entry name" value="PAS domain"/>
    <property type="match status" value="1"/>
</dbReference>
<keyword evidence="5" id="KW-0472">Membrane</keyword>
<evidence type="ECO:0000256" key="5">
    <source>
        <dbReference type="SAM" id="Phobius"/>
    </source>
</evidence>
<proteinExistence type="predicted"/>
<evidence type="ECO:0000313" key="8">
    <source>
        <dbReference type="Proteomes" id="UP001595683"/>
    </source>
</evidence>
<dbReference type="InterPro" id="IPR003594">
    <property type="entry name" value="HATPase_dom"/>
</dbReference>
<organism evidence="7 8">
    <name type="scientific">Novosphingobium pokkalii</name>
    <dbReference type="NCBI Taxonomy" id="1770194"/>
    <lineage>
        <taxon>Bacteria</taxon>
        <taxon>Pseudomonadati</taxon>
        <taxon>Pseudomonadota</taxon>
        <taxon>Alphaproteobacteria</taxon>
        <taxon>Sphingomonadales</taxon>
        <taxon>Sphingomonadaceae</taxon>
        <taxon>Novosphingobium</taxon>
    </lineage>
</organism>
<dbReference type="Gene3D" id="3.30.565.10">
    <property type="entry name" value="Histidine kinase-like ATPase, C-terminal domain"/>
    <property type="match status" value="1"/>
</dbReference>
<dbReference type="InterPro" id="IPR036890">
    <property type="entry name" value="HATPase_C_sf"/>
</dbReference>
<feature type="domain" description="Histidine kinase" evidence="6">
    <location>
        <begin position="538"/>
        <end position="753"/>
    </location>
</feature>
<sequence>MSLGHQLKLRTQWWLILVAASVMVVVLTMDHTMLRLDNAVYDRLLQLGAASPGQSVLLVEIDDESIARIGRWPWNRAIHAALIDRIKAGQPRAIAYDVLFTEPGDPVTDAALGASIAAAGPIFLPMLPPMPTPAGAAAAPVLPIEPVREAATGIGYATIDPDPDGVVRSAQVGAGPGGQAQHLMALTARAALGQQDHPSSMPVGARLIPFGAAGRHWSEVSAAAVLAGQVPPELLRDRVVLVGATATGLGSRYPTPTGRVMSGLEIEANLLQALMGHSLIRPASLPARLALGLLPLVVLMIGLGPWRRAPALVVFLVCAATVIAVTALCLLASGLWLWLPPGAALAGLAVAYPLWGWRQLAVIEQFMRAQLLRLEQEPSLLPRVSLRGSAKRGVAGTIALLHAAIARNREMRHFAADRLDQLPDATVVADLAGRIVLANAAAHRLFAGFGLAIEPGATRAQDLLAAVRLVGSGNPVPFPLYADEPATHEVQRDQAHFYLVGIAPQTQADGQRAGWIMRLVDISEAKAAQRQRDDVVQLLTHDMRSPQASILAVLETASPDRIAPVEASAIRHYAERTLRLADGFVQLARAEYLEYTLEEVDLGDMLIDAIDDLWPQSHAKRIEIVTHGDEQMLVLGERSLLTRALVNVIGNAIKYSPDGTRITCTLTREVRADGITWGLCAIADQGCGMDADLRSRMFERFARGPVGLGPKTSGAGLGLSFVHTVMVRHHGVIGCETEPGQGTTFTLALPIKG</sequence>
<dbReference type="InterPro" id="IPR004358">
    <property type="entry name" value="Sig_transdc_His_kin-like_C"/>
</dbReference>
<dbReference type="Pfam" id="PF05226">
    <property type="entry name" value="CHASE2"/>
    <property type="match status" value="1"/>
</dbReference>
<keyword evidence="3" id="KW-0808">Transferase</keyword>
<dbReference type="SMART" id="SM00387">
    <property type="entry name" value="HATPase_c"/>
    <property type="match status" value="1"/>
</dbReference>
<feature type="transmembrane region" description="Helical" evidence="5">
    <location>
        <begin position="312"/>
        <end position="331"/>
    </location>
</feature>
<gene>
    <name evidence="7" type="ORF">ACFOOT_07590</name>
</gene>
<dbReference type="PANTHER" id="PTHR42878">
    <property type="entry name" value="TWO-COMPONENT HISTIDINE KINASE"/>
    <property type="match status" value="1"/>
</dbReference>
<feature type="transmembrane region" description="Helical" evidence="5">
    <location>
        <begin position="12"/>
        <end position="29"/>
    </location>
</feature>
<dbReference type="PRINTS" id="PR00344">
    <property type="entry name" value="BCTRLSENSOR"/>
</dbReference>
<protein>
    <recommendedName>
        <fullName evidence="2">histidine kinase</fullName>
        <ecNumber evidence="2">2.7.13.3</ecNumber>
    </recommendedName>
</protein>
<dbReference type="PIRSF" id="PIRSF037347">
    <property type="entry name" value="STHK_CHASE2_PAS_prd"/>
    <property type="match status" value="1"/>
</dbReference>
<evidence type="ECO:0000256" key="4">
    <source>
        <dbReference type="ARBA" id="ARBA00022777"/>
    </source>
</evidence>
<evidence type="ECO:0000256" key="1">
    <source>
        <dbReference type="ARBA" id="ARBA00000085"/>
    </source>
</evidence>
<evidence type="ECO:0000256" key="3">
    <source>
        <dbReference type="ARBA" id="ARBA00022679"/>
    </source>
</evidence>
<dbReference type="InterPro" id="IPR005467">
    <property type="entry name" value="His_kinase_dom"/>
</dbReference>
<dbReference type="SUPFAM" id="SSF55874">
    <property type="entry name" value="ATPase domain of HSP90 chaperone/DNA topoisomerase II/histidine kinase"/>
    <property type="match status" value="1"/>
</dbReference>
<keyword evidence="5" id="KW-0812">Transmembrane</keyword>
<feature type="transmembrane region" description="Helical" evidence="5">
    <location>
        <begin position="338"/>
        <end position="357"/>
    </location>
</feature>
<dbReference type="InterPro" id="IPR017181">
    <property type="entry name" value="Sig_transdc_His_kin_CHASE2"/>
</dbReference>
<accession>A0ABV7V2B8</accession>